<reference evidence="2" key="1">
    <citation type="submission" date="2020-11" db="EMBL/GenBank/DDBJ databases">
        <authorList>
            <consortium name="DOE Joint Genome Institute"/>
            <person name="Ahrendt S."/>
            <person name="Riley R."/>
            <person name="Andreopoulos W."/>
            <person name="Labutti K."/>
            <person name="Pangilinan J."/>
            <person name="Ruiz-Duenas F.J."/>
            <person name="Barrasa J.M."/>
            <person name="Sanchez-Garcia M."/>
            <person name="Camarero S."/>
            <person name="Miyauchi S."/>
            <person name="Serrano A."/>
            <person name="Linde D."/>
            <person name="Babiker R."/>
            <person name="Drula E."/>
            <person name="Ayuso-Fernandez I."/>
            <person name="Pacheco R."/>
            <person name="Padilla G."/>
            <person name="Ferreira P."/>
            <person name="Barriuso J."/>
            <person name="Kellner H."/>
            <person name="Castanera R."/>
            <person name="Alfaro M."/>
            <person name="Ramirez L."/>
            <person name="Pisabarro A.G."/>
            <person name="Kuo A."/>
            <person name="Tritt A."/>
            <person name="Lipzen A."/>
            <person name="He G."/>
            <person name="Yan M."/>
            <person name="Ng V."/>
            <person name="Cullen D."/>
            <person name="Martin F."/>
            <person name="Rosso M.-N."/>
            <person name="Henrissat B."/>
            <person name="Hibbett D."/>
            <person name="Martinez A.T."/>
            <person name="Grigoriev I.V."/>
        </authorList>
    </citation>
    <scope>NUCLEOTIDE SEQUENCE</scope>
    <source>
        <strain evidence="2">CIRM-BRFM 674</strain>
    </source>
</reference>
<evidence type="ECO:0000313" key="2">
    <source>
        <dbReference type="EMBL" id="KAF9472670.1"/>
    </source>
</evidence>
<evidence type="ECO:0000313" key="3">
    <source>
        <dbReference type="Proteomes" id="UP000807469"/>
    </source>
</evidence>
<feature type="compositionally biased region" description="Acidic residues" evidence="1">
    <location>
        <begin position="1"/>
        <end position="10"/>
    </location>
</feature>
<sequence>MSQIPDDVEVIDLTGLSDSSSSGGEDDNGSMGRHEDDDSGSEHDSESSEIEITLNAETRAQLQTAIATVSEARLRGVLKALVETEVMFEALLTRELVTLKRGTADIVPRWESCANCDEEFDVNTLREQNECVFHPGDLNPSDASLIEWDAETYGPMDTLDNRHQYPENFNWSCCEKDGQATGCVRGEHRPAVARKRKRIEE</sequence>
<dbReference type="AlphaFoldDB" id="A0A9P5YS49"/>
<dbReference type="OrthoDB" id="5422613at2759"/>
<protein>
    <recommendedName>
        <fullName evidence="4">C2H2-type domain-containing protein</fullName>
    </recommendedName>
</protein>
<evidence type="ECO:0000256" key="1">
    <source>
        <dbReference type="SAM" id="MobiDB-lite"/>
    </source>
</evidence>
<feature type="region of interest" description="Disordered" evidence="1">
    <location>
        <begin position="1"/>
        <end position="49"/>
    </location>
</feature>
<accession>A0A9P5YS49</accession>
<dbReference type="Proteomes" id="UP000807469">
    <property type="component" value="Unassembled WGS sequence"/>
</dbReference>
<name>A0A9P5YS49_9AGAR</name>
<organism evidence="2 3">
    <name type="scientific">Pholiota conissans</name>
    <dbReference type="NCBI Taxonomy" id="109636"/>
    <lineage>
        <taxon>Eukaryota</taxon>
        <taxon>Fungi</taxon>
        <taxon>Dikarya</taxon>
        <taxon>Basidiomycota</taxon>
        <taxon>Agaricomycotina</taxon>
        <taxon>Agaricomycetes</taxon>
        <taxon>Agaricomycetidae</taxon>
        <taxon>Agaricales</taxon>
        <taxon>Agaricineae</taxon>
        <taxon>Strophariaceae</taxon>
        <taxon>Pholiota</taxon>
    </lineage>
</organism>
<feature type="compositionally biased region" description="Basic and acidic residues" evidence="1">
    <location>
        <begin position="32"/>
        <end position="46"/>
    </location>
</feature>
<comment type="caution">
    <text evidence="2">The sequence shown here is derived from an EMBL/GenBank/DDBJ whole genome shotgun (WGS) entry which is preliminary data.</text>
</comment>
<evidence type="ECO:0008006" key="4">
    <source>
        <dbReference type="Google" id="ProtNLM"/>
    </source>
</evidence>
<dbReference type="PANTHER" id="PTHR38167">
    <property type="entry name" value="C2H2-TYPE DOMAIN-CONTAINING PROTEIN"/>
    <property type="match status" value="1"/>
</dbReference>
<keyword evidence="3" id="KW-1185">Reference proteome</keyword>
<dbReference type="PANTHER" id="PTHR38167:SF1">
    <property type="entry name" value="C2H2-TYPE DOMAIN-CONTAINING PROTEIN"/>
    <property type="match status" value="1"/>
</dbReference>
<dbReference type="EMBL" id="MU155510">
    <property type="protein sequence ID" value="KAF9472670.1"/>
    <property type="molecule type" value="Genomic_DNA"/>
</dbReference>
<proteinExistence type="predicted"/>
<gene>
    <name evidence="2" type="ORF">BDN70DRAFT_886756</name>
</gene>